<dbReference type="AlphaFoldDB" id="A0A5R8Y1D7"/>
<evidence type="ECO:0000313" key="2">
    <source>
        <dbReference type="EMBL" id="TLP38413.1"/>
    </source>
</evidence>
<keyword evidence="1" id="KW-0812">Transmembrane</keyword>
<name>A0A5R8Y1D7_9BACT</name>
<sequence>MIVAVKRNNKKRNLIKLISALAVVSMFVYYYFHMSEEYAKQQELENQKQLQLIEKNKEEEKSRKIERIIYREIETAVDLIGQRKVIDVKLISNKALIVVDPDTNLDALKVRYGTTALIKKDLKDIKIALDLKYIIESKYNEK</sequence>
<protein>
    <submittedName>
        <fullName evidence="2">Uncharacterized protein</fullName>
    </submittedName>
</protein>
<reference evidence="2 3" key="1">
    <citation type="submission" date="2019-05" db="EMBL/GenBank/DDBJ databases">
        <title>Arcobacter sp. nov., isolated from sea sediment.</title>
        <authorList>
            <person name="Kim W."/>
        </authorList>
    </citation>
    <scope>NUCLEOTIDE SEQUENCE [LARGE SCALE GENOMIC DNA]</scope>
    <source>
        <strain evidence="2 3">CAU 1517</strain>
    </source>
</reference>
<dbReference type="Proteomes" id="UP000308901">
    <property type="component" value="Unassembled WGS sequence"/>
</dbReference>
<proteinExistence type="predicted"/>
<comment type="caution">
    <text evidence="2">The sequence shown here is derived from an EMBL/GenBank/DDBJ whole genome shotgun (WGS) entry which is preliminary data.</text>
</comment>
<dbReference type="RefSeq" id="WP_138152408.1">
    <property type="nucleotide sequence ID" value="NZ_CBDDKQ010000002.1"/>
</dbReference>
<dbReference type="OrthoDB" id="5348848at2"/>
<gene>
    <name evidence="2" type="ORF">FDK22_08045</name>
</gene>
<organism evidence="2 3">
    <name type="scientific">Arcobacter arenosus</name>
    <dbReference type="NCBI Taxonomy" id="2576037"/>
    <lineage>
        <taxon>Bacteria</taxon>
        <taxon>Pseudomonadati</taxon>
        <taxon>Campylobacterota</taxon>
        <taxon>Epsilonproteobacteria</taxon>
        <taxon>Campylobacterales</taxon>
        <taxon>Arcobacteraceae</taxon>
        <taxon>Arcobacter</taxon>
    </lineage>
</organism>
<keyword evidence="1" id="KW-0472">Membrane</keyword>
<feature type="transmembrane region" description="Helical" evidence="1">
    <location>
        <begin position="14"/>
        <end position="32"/>
    </location>
</feature>
<keyword evidence="3" id="KW-1185">Reference proteome</keyword>
<keyword evidence="1" id="KW-1133">Transmembrane helix</keyword>
<evidence type="ECO:0000256" key="1">
    <source>
        <dbReference type="SAM" id="Phobius"/>
    </source>
</evidence>
<evidence type="ECO:0000313" key="3">
    <source>
        <dbReference type="Proteomes" id="UP000308901"/>
    </source>
</evidence>
<accession>A0A5R8Y1D7</accession>
<dbReference type="EMBL" id="VANU01000003">
    <property type="protein sequence ID" value="TLP38413.1"/>
    <property type="molecule type" value="Genomic_DNA"/>
</dbReference>